<dbReference type="PANTHER" id="PTHR44757:SF2">
    <property type="entry name" value="BIOFILM ARCHITECTURE MAINTENANCE PROTEIN MBAA"/>
    <property type="match status" value="1"/>
</dbReference>
<name>A0A1M6R951_9GAMM</name>
<evidence type="ECO:0000259" key="5">
    <source>
        <dbReference type="PROSITE" id="PS50887"/>
    </source>
</evidence>
<evidence type="ECO:0000313" key="7">
    <source>
        <dbReference type="Proteomes" id="UP000184497"/>
    </source>
</evidence>
<dbReference type="SMART" id="SM00052">
    <property type="entry name" value="EAL"/>
    <property type="match status" value="1"/>
</dbReference>
<dbReference type="InterPro" id="IPR000160">
    <property type="entry name" value="GGDEF_dom"/>
</dbReference>
<dbReference type="NCBIfam" id="TIGR00254">
    <property type="entry name" value="GGDEF"/>
    <property type="match status" value="1"/>
</dbReference>
<dbReference type="PROSITE" id="PS50883">
    <property type="entry name" value="EAL"/>
    <property type="match status" value="1"/>
</dbReference>
<organism evidence="6 7">
    <name type="scientific">Marinobacter antarcticus</name>
    <dbReference type="NCBI Taxonomy" id="564117"/>
    <lineage>
        <taxon>Bacteria</taxon>
        <taxon>Pseudomonadati</taxon>
        <taxon>Pseudomonadota</taxon>
        <taxon>Gammaproteobacteria</taxon>
        <taxon>Pseudomonadales</taxon>
        <taxon>Marinobacteraceae</taxon>
        <taxon>Marinobacter</taxon>
    </lineage>
</organism>
<dbReference type="EMBL" id="FRAQ01000001">
    <property type="protein sequence ID" value="SHK29003.1"/>
    <property type="molecule type" value="Genomic_DNA"/>
</dbReference>
<dbReference type="InterPro" id="IPR029016">
    <property type="entry name" value="GAF-like_dom_sf"/>
</dbReference>
<dbReference type="NCBIfam" id="TIGR00229">
    <property type="entry name" value="sensory_box"/>
    <property type="match status" value="2"/>
</dbReference>
<dbReference type="InterPro" id="IPR000700">
    <property type="entry name" value="PAS-assoc_C"/>
</dbReference>
<dbReference type="Pfam" id="PF13185">
    <property type="entry name" value="GAF_2"/>
    <property type="match status" value="2"/>
</dbReference>
<dbReference type="SUPFAM" id="SSF55781">
    <property type="entry name" value="GAF domain-like"/>
    <property type="match status" value="2"/>
</dbReference>
<evidence type="ECO:0000259" key="3">
    <source>
        <dbReference type="PROSITE" id="PS50113"/>
    </source>
</evidence>
<keyword evidence="7" id="KW-1185">Reference proteome</keyword>
<dbReference type="Gene3D" id="3.30.450.40">
    <property type="match status" value="2"/>
</dbReference>
<dbReference type="Pfam" id="PF00563">
    <property type="entry name" value="EAL"/>
    <property type="match status" value="1"/>
</dbReference>
<evidence type="ECO:0000259" key="2">
    <source>
        <dbReference type="PROSITE" id="PS50112"/>
    </source>
</evidence>
<dbReference type="Gene3D" id="3.20.20.450">
    <property type="entry name" value="EAL domain"/>
    <property type="match status" value="1"/>
</dbReference>
<dbReference type="Pfam" id="PF13426">
    <property type="entry name" value="PAS_9"/>
    <property type="match status" value="1"/>
</dbReference>
<reference evidence="7" key="1">
    <citation type="submission" date="2016-11" db="EMBL/GenBank/DDBJ databases">
        <authorList>
            <person name="Varghese N."/>
            <person name="Submissions S."/>
        </authorList>
    </citation>
    <scope>NUCLEOTIDE SEQUENCE [LARGE SCALE GENOMIC DNA]</scope>
    <source>
        <strain evidence="7">CGMCC 1.10835</strain>
    </source>
</reference>
<dbReference type="SMART" id="SM00091">
    <property type="entry name" value="PAS"/>
    <property type="match status" value="2"/>
</dbReference>
<dbReference type="SMART" id="SM00267">
    <property type="entry name" value="GGDEF"/>
    <property type="match status" value="1"/>
</dbReference>
<dbReference type="SMART" id="SM00065">
    <property type="entry name" value="GAF"/>
    <property type="match status" value="1"/>
</dbReference>
<protein>
    <submittedName>
        <fullName evidence="6">PAS domain S-box-containing protein/diguanylate cyclase (GGDEF) domain-containing protein</fullName>
    </submittedName>
</protein>
<dbReference type="Gene3D" id="3.30.70.270">
    <property type="match status" value="1"/>
</dbReference>
<dbReference type="OrthoDB" id="6597954at2"/>
<feature type="domain" description="PAC" evidence="3">
    <location>
        <begin position="558"/>
        <end position="610"/>
    </location>
</feature>
<dbReference type="InterPro" id="IPR029787">
    <property type="entry name" value="Nucleotide_cyclase"/>
</dbReference>
<dbReference type="Gene3D" id="3.30.450.20">
    <property type="entry name" value="PAS domain"/>
    <property type="match status" value="2"/>
</dbReference>
<dbReference type="PROSITE" id="PS50112">
    <property type="entry name" value="PAS"/>
    <property type="match status" value="2"/>
</dbReference>
<dbReference type="SUPFAM" id="SSF55785">
    <property type="entry name" value="PYP-like sensor domain (PAS domain)"/>
    <property type="match status" value="2"/>
</dbReference>
<dbReference type="Proteomes" id="UP000184497">
    <property type="component" value="Unassembled WGS sequence"/>
</dbReference>
<dbReference type="InterPro" id="IPR052155">
    <property type="entry name" value="Biofilm_reg_signaling"/>
</dbReference>
<dbReference type="Pfam" id="PF08447">
    <property type="entry name" value="PAS_3"/>
    <property type="match status" value="1"/>
</dbReference>
<dbReference type="CDD" id="cd01948">
    <property type="entry name" value="EAL"/>
    <property type="match status" value="1"/>
</dbReference>
<dbReference type="InterPro" id="IPR035919">
    <property type="entry name" value="EAL_sf"/>
</dbReference>
<feature type="domain" description="PAS" evidence="2">
    <location>
        <begin position="196"/>
        <end position="266"/>
    </location>
</feature>
<dbReference type="CDD" id="cd01949">
    <property type="entry name" value="GGDEF"/>
    <property type="match status" value="1"/>
</dbReference>
<dbReference type="PROSITE" id="PS50887">
    <property type="entry name" value="GGDEF"/>
    <property type="match status" value="1"/>
</dbReference>
<dbReference type="CDD" id="cd00130">
    <property type="entry name" value="PAS"/>
    <property type="match status" value="2"/>
</dbReference>
<dbReference type="AlphaFoldDB" id="A0A1M6R951"/>
<dbReference type="InterPro" id="IPR003018">
    <property type="entry name" value="GAF"/>
</dbReference>
<feature type="domain" description="PAC" evidence="3">
    <location>
        <begin position="270"/>
        <end position="322"/>
    </location>
</feature>
<feature type="domain" description="PAS" evidence="2">
    <location>
        <begin position="485"/>
        <end position="531"/>
    </location>
</feature>
<dbReference type="InterPro" id="IPR001610">
    <property type="entry name" value="PAC"/>
</dbReference>
<dbReference type="InterPro" id="IPR000014">
    <property type="entry name" value="PAS"/>
</dbReference>
<dbReference type="Pfam" id="PF00990">
    <property type="entry name" value="GGDEF"/>
    <property type="match status" value="1"/>
</dbReference>
<dbReference type="PANTHER" id="PTHR44757">
    <property type="entry name" value="DIGUANYLATE CYCLASE DGCP"/>
    <property type="match status" value="1"/>
</dbReference>
<dbReference type="RefSeq" id="WP_072796425.1">
    <property type="nucleotide sequence ID" value="NZ_FRAQ01000001.1"/>
</dbReference>
<gene>
    <name evidence="6" type="ORF">SAMN05216369_1372</name>
</gene>
<dbReference type="InterPro" id="IPR001633">
    <property type="entry name" value="EAL_dom"/>
</dbReference>
<dbReference type="InterPro" id="IPR013655">
    <property type="entry name" value="PAS_fold_3"/>
</dbReference>
<comment type="cofactor">
    <cofactor evidence="1">
        <name>Mg(2+)</name>
        <dbReference type="ChEBI" id="CHEBI:18420"/>
    </cofactor>
</comment>
<sequence length="1043" mass="117281">MTQGAPENARIQRLTQLYRALSEINQAIVRISDEEELFPLVCKIAVDFGGVSMAWIGVADLKSEQIAPVESYGTGTDYLKNIQISTQKNTPEGRGPTATAYHNNHSVITCDWATNPMTEPWHEQAKRFGWASGGSFPIQRNGEPFAVLSVYHEAADFFDGETIGLLDEAARDLEFALDNFDRERARHNAVEALRANEQHFRAYFERSMFGMAATRPDRSWMEVNQALCDMLGYTAEELTTTTWEDLTHPDDREANNTLFQQLLDGSIDEFVIEKRFVRKTHDLIDVHLAVRAVRNADGALAYAVSLIEDISIRKLVERREQMRELTLEKVARGASLNEILLQVIQSSESIYPGSMCSILLMDDEGKHLLKGAAPSLPDFFNEAINGVEIGIGVGSCGTAAFLGKRVFVEEIATHPYWENYKELAADAGLASCWSEPIHSVPGKILGTFAIYRQEPGAPDKHEIALIESAANLVGIAIERTYAEAELHLASSIYSNSSEAVLVTDANNRIVALNPAFTRITGYTLEDIRGQSPSVLRSTRHDADFYQSMWKEITRRGFWQGEIWNRRKDGETFPEWLTINAIYNDEGDIQRYVAMGSDITSKVRSDELIWRQANYDFLTDLPNRYMFQDRLEQEIRKSRRQDSLLALLFIDLDHFKDVNDTLGHPVGDQLLIKAAKRINDCVRGSDTVARMGGDEFTIILPELAKTIDAEKVAEQVINVLAEPYFIDNETIYAQASIGITFCPDDASEVDQLISNADQAMYASKMTGRNRLSYFTRSLHDEAQNRLKLLNDMRSAVENRQFELHFQPIINLATGHICKAEALIRWNHPERGMISPAEFIPLAEESGLIVGIGDWVFRESAAQAKRWCDLFNKGLQISVNMSPVQFQSDALNITDWLTYLQTLGLDEKYLSIEITEGLLLNASDDVKDKLLLFKDAGIEVAIDDFGVGYSALSYLKRFDIDYLKIDQSFIQNLETEQNDLVLSEAIVVMAHKLGLKVIAEGVETEAQRRLLLEIGCDNGQGYFFSRPLPAAEFEDFLKKARGLSA</sequence>
<feature type="domain" description="GGDEF" evidence="5">
    <location>
        <begin position="642"/>
        <end position="775"/>
    </location>
</feature>
<dbReference type="InterPro" id="IPR043128">
    <property type="entry name" value="Rev_trsase/Diguanyl_cyclase"/>
</dbReference>
<dbReference type="FunFam" id="3.30.70.270:FF:000001">
    <property type="entry name" value="Diguanylate cyclase domain protein"/>
    <property type="match status" value="1"/>
</dbReference>
<dbReference type="STRING" id="564117.SAMN05216369_1372"/>
<dbReference type="SUPFAM" id="SSF141868">
    <property type="entry name" value="EAL domain-like"/>
    <property type="match status" value="1"/>
</dbReference>
<dbReference type="GO" id="GO:0003824">
    <property type="term" value="F:catalytic activity"/>
    <property type="evidence" value="ECO:0007669"/>
    <property type="project" value="UniProtKB-ARBA"/>
</dbReference>
<dbReference type="InterPro" id="IPR035965">
    <property type="entry name" value="PAS-like_dom_sf"/>
</dbReference>
<feature type="domain" description="EAL" evidence="4">
    <location>
        <begin position="784"/>
        <end position="1039"/>
    </location>
</feature>
<evidence type="ECO:0000259" key="4">
    <source>
        <dbReference type="PROSITE" id="PS50883"/>
    </source>
</evidence>
<proteinExistence type="predicted"/>
<dbReference type="PROSITE" id="PS50113">
    <property type="entry name" value="PAC"/>
    <property type="match status" value="2"/>
</dbReference>
<evidence type="ECO:0000313" key="6">
    <source>
        <dbReference type="EMBL" id="SHK29003.1"/>
    </source>
</evidence>
<dbReference type="SUPFAM" id="SSF55073">
    <property type="entry name" value="Nucleotide cyclase"/>
    <property type="match status" value="1"/>
</dbReference>
<accession>A0A1M6R951</accession>
<evidence type="ECO:0000256" key="1">
    <source>
        <dbReference type="ARBA" id="ARBA00001946"/>
    </source>
</evidence>
<dbReference type="SMART" id="SM00086">
    <property type="entry name" value="PAC"/>
    <property type="match status" value="2"/>
</dbReference>